<dbReference type="InterPro" id="IPR045154">
    <property type="entry name" value="PCF11-like"/>
</dbReference>
<evidence type="ECO:0000256" key="1">
    <source>
        <dbReference type="SAM" id="MobiDB-lite"/>
    </source>
</evidence>
<feature type="compositionally biased region" description="Low complexity" evidence="1">
    <location>
        <begin position="287"/>
        <end position="302"/>
    </location>
</feature>
<evidence type="ECO:0000313" key="3">
    <source>
        <dbReference type="EMBL" id="MBX15009.1"/>
    </source>
</evidence>
<dbReference type="GO" id="GO:0000993">
    <property type="term" value="F:RNA polymerase II complex binding"/>
    <property type="evidence" value="ECO:0007669"/>
    <property type="project" value="InterPro"/>
</dbReference>
<evidence type="ECO:0000259" key="2">
    <source>
        <dbReference type="PROSITE" id="PS00028"/>
    </source>
</evidence>
<feature type="region of interest" description="Disordered" evidence="1">
    <location>
        <begin position="260"/>
        <end position="332"/>
    </location>
</feature>
<proteinExistence type="predicted"/>
<dbReference type="GO" id="GO:0031124">
    <property type="term" value="P:mRNA 3'-end processing"/>
    <property type="evidence" value="ECO:0007669"/>
    <property type="project" value="InterPro"/>
</dbReference>
<organism evidence="3">
    <name type="scientific">Rhizophora mucronata</name>
    <name type="common">Asiatic mangrove</name>
    <dbReference type="NCBI Taxonomy" id="61149"/>
    <lineage>
        <taxon>Eukaryota</taxon>
        <taxon>Viridiplantae</taxon>
        <taxon>Streptophyta</taxon>
        <taxon>Embryophyta</taxon>
        <taxon>Tracheophyta</taxon>
        <taxon>Spermatophyta</taxon>
        <taxon>Magnoliopsida</taxon>
        <taxon>eudicotyledons</taxon>
        <taxon>Gunneridae</taxon>
        <taxon>Pentapetalae</taxon>
        <taxon>rosids</taxon>
        <taxon>fabids</taxon>
        <taxon>Malpighiales</taxon>
        <taxon>Rhizophoraceae</taxon>
        <taxon>Rhizophora</taxon>
    </lineage>
</organism>
<dbReference type="PANTHER" id="PTHR15921:SF12">
    <property type="entry name" value="POLYADENYLATION AND CLEAVAGE FACTOR HOMOLOG 4"/>
    <property type="match status" value="1"/>
</dbReference>
<accession>A0A2P2LAK0</accession>
<feature type="domain" description="C2H2-type" evidence="2">
    <location>
        <begin position="574"/>
        <end position="594"/>
    </location>
</feature>
<dbReference type="GO" id="GO:0003729">
    <property type="term" value="F:mRNA binding"/>
    <property type="evidence" value="ECO:0007669"/>
    <property type="project" value="InterPro"/>
</dbReference>
<feature type="region of interest" description="Disordered" evidence="1">
    <location>
        <begin position="712"/>
        <end position="740"/>
    </location>
</feature>
<dbReference type="GO" id="GO:0005849">
    <property type="term" value="C:mRNA cleavage factor complex"/>
    <property type="evidence" value="ECO:0007669"/>
    <property type="project" value="TreeGrafter"/>
</dbReference>
<dbReference type="InterPro" id="IPR013087">
    <property type="entry name" value="Znf_C2H2_type"/>
</dbReference>
<reference evidence="3" key="1">
    <citation type="submission" date="2018-02" db="EMBL/GenBank/DDBJ databases">
        <title>Rhizophora mucronata_Transcriptome.</title>
        <authorList>
            <person name="Meera S.P."/>
            <person name="Sreeshan A."/>
            <person name="Augustine A."/>
        </authorList>
    </citation>
    <scope>NUCLEOTIDE SEQUENCE</scope>
    <source>
        <tissue evidence="3">Leaf</tissue>
    </source>
</reference>
<dbReference type="GO" id="GO:0005737">
    <property type="term" value="C:cytoplasm"/>
    <property type="evidence" value="ECO:0007669"/>
    <property type="project" value="TreeGrafter"/>
</dbReference>
<dbReference type="AlphaFoldDB" id="A0A2P2LAK0"/>
<feature type="region of interest" description="Disordered" evidence="1">
    <location>
        <begin position="42"/>
        <end position="75"/>
    </location>
</feature>
<sequence>MRTYAKHSIDLVRYEEHDYDPGEVIFSQVGTQRLNTTAGAGRTSFAHGANKPHPSSTSRLVRPLSPSRISAERPLAPEIDDFAPGISPRRFVEGASPSCAVFDYGPSRAIGKDEETTEWRRKHYSDDNRNRFETSIAYSLSNGHDLERPRALIDAYGDDRGKRIPTGKSMHVERLDVKGMGSKMASRSWQNTEEEEFDWEDMSPTLIDRNRNNDFLTSSISSHGSIRPRPVFERPVRGLTGKVTGFQTEGNQIAISRHRPEAWSSPHNLPQSAALPTVSRRGRDLQSSLSASSISSTAETLIPSADKIPDSDEKPVRPSTVLPSSSALWPPLNVNKSYPPSMHPVLTPQKETMIQLDQINADNAVSSQGYRKSAVMFEQQLNSFESKQPSLMKQPPLLNQNDASSQQNLAQINLLQSQFPPFHDARERFPSSVTPSVPPYPLVPPSSHRYSARGLSTNISMVPLTTVPAVQLPVSVNPNTLNPLVTIRPPLPPSLPPALQMLPIPQSAGPVVPNQQPGGPFSGLINSLMAQGLISVSKQTPAQDSIGLEFDADLLKVRHESAISALYAELPRQCTTCGLRFKCQEEHSSHMDWHVTKNRMSKNRKQNPSRKWFVSASMWLSGAEALGSEAVPGFLPTENDVEKKDDEEMAVPAEEEQTACALCGEPFDDFYSDETEEWMYKGAVYLNAPSGSTVGMDRSQLGPIVHAKCRSDSSVVPPENFGLTEGGNTEEGSQRKRMRS</sequence>
<dbReference type="PROSITE" id="PS00028">
    <property type="entry name" value="ZINC_FINGER_C2H2_1"/>
    <property type="match status" value="1"/>
</dbReference>
<dbReference type="InterPro" id="IPR057242">
    <property type="entry name" value="PCFS4-like"/>
</dbReference>
<feature type="compositionally biased region" description="Basic and acidic residues" evidence="1">
    <location>
        <begin position="307"/>
        <end position="316"/>
    </location>
</feature>
<dbReference type="EMBL" id="GGEC01034525">
    <property type="protein sequence ID" value="MBX15009.1"/>
    <property type="molecule type" value="Transcribed_RNA"/>
</dbReference>
<protein>
    <recommendedName>
        <fullName evidence="2">C2H2-type domain-containing protein</fullName>
    </recommendedName>
</protein>
<dbReference type="PANTHER" id="PTHR15921">
    <property type="entry name" value="PRE-MRNA CLEAVAGE COMPLEX II"/>
    <property type="match status" value="1"/>
</dbReference>
<dbReference type="GO" id="GO:0006369">
    <property type="term" value="P:termination of RNA polymerase II transcription"/>
    <property type="evidence" value="ECO:0007669"/>
    <property type="project" value="InterPro"/>
</dbReference>
<dbReference type="Pfam" id="PF23228">
    <property type="entry name" value="zf_PCFS4"/>
    <property type="match status" value="1"/>
</dbReference>
<name>A0A2P2LAK0_RHIMU</name>